<gene>
    <name evidence="2" type="ORF">CSUI_005935</name>
</gene>
<dbReference type="EMBL" id="MIGC01002943">
    <property type="protein sequence ID" value="PHJ20233.1"/>
    <property type="molecule type" value="Genomic_DNA"/>
</dbReference>
<keyword evidence="1" id="KW-0812">Transmembrane</keyword>
<dbReference type="GeneID" id="94429312"/>
<evidence type="ECO:0000313" key="3">
    <source>
        <dbReference type="Proteomes" id="UP000221165"/>
    </source>
</evidence>
<dbReference type="InterPro" id="IPR036322">
    <property type="entry name" value="WD40_repeat_dom_sf"/>
</dbReference>
<proteinExistence type="predicted"/>
<organism evidence="2 3">
    <name type="scientific">Cystoisospora suis</name>
    <dbReference type="NCBI Taxonomy" id="483139"/>
    <lineage>
        <taxon>Eukaryota</taxon>
        <taxon>Sar</taxon>
        <taxon>Alveolata</taxon>
        <taxon>Apicomplexa</taxon>
        <taxon>Conoidasida</taxon>
        <taxon>Coccidia</taxon>
        <taxon>Eucoccidiorida</taxon>
        <taxon>Eimeriorina</taxon>
        <taxon>Sarcocystidae</taxon>
        <taxon>Cystoisospora</taxon>
    </lineage>
</organism>
<dbReference type="SUPFAM" id="SSF50978">
    <property type="entry name" value="WD40 repeat-like"/>
    <property type="match status" value="1"/>
</dbReference>
<evidence type="ECO:0000256" key="1">
    <source>
        <dbReference type="SAM" id="Phobius"/>
    </source>
</evidence>
<keyword evidence="3" id="KW-1185">Reference proteome</keyword>
<protein>
    <submittedName>
        <fullName evidence="2">Wd g-beta repeat-containing protein</fullName>
    </submittedName>
</protein>
<reference evidence="2 3" key="1">
    <citation type="journal article" date="2017" name="Int. J. Parasitol.">
        <title>The genome of the protozoan parasite Cystoisospora suis and a reverse vaccinology approach to identify vaccine candidates.</title>
        <authorList>
            <person name="Palmieri N."/>
            <person name="Shrestha A."/>
            <person name="Ruttkowski B."/>
            <person name="Beck T."/>
            <person name="Vogl C."/>
            <person name="Tomley F."/>
            <person name="Blake D.P."/>
            <person name="Joachim A."/>
        </authorList>
    </citation>
    <scope>NUCLEOTIDE SEQUENCE [LARGE SCALE GENOMIC DNA]</scope>
    <source>
        <strain evidence="2 3">Wien I</strain>
    </source>
</reference>
<dbReference type="VEuPathDB" id="ToxoDB:CSUI_005935"/>
<sequence length="197" mass="21671">MVFEHEGRVPIHSISGVCTAHVPHYVFMAVASGSIMAWDLRSNFSWEMTRPVRRQAVNLVSVSRLNTEIAVVTKYNSFNTFSLLSAPFSSSTSCGTPSSQSPCGSPSVLSSSSCVGSIFLSHRSQFFPHGPNNGKLPGDGDEHEEEAAEVLLLFTFFSVYDWFSSSLPYLLVYPLYALYTACSFVFKTGIVVCRLRS</sequence>
<keyword evidence="1" id="KW-1133">Transmembrane helix</keyword>
<comment type="caution">
    <text evidence="2">The sequence shown here is derived from an EMBL/GenBank/DDBJ whole genome shotgun (WGS) entry which is preliminary data.</text>
</comment>
<name>A0A2C6KW67_9APIC</name>
<feature type="transmembrane region" description="Helical" evidence="1">
    <location>
        <begin position="176"/>
        <end position="195"/>
    </location>
</feature>
<evidence type="ECO:0000313" key="2">
    <source>
        <dbReference type="EMBL" id="PHJ20233.1"/>
    </source>
</evidence>
<dbReference type="Proteomes" id="UP000221165">
    <property type="component" value="Unassembled WGS sequence"/>
</dbReference>
<accession>A0A2C6KW67</accession>
<dbReference type="AlphaFoldDB" id="A0A2C6KW67"/>
<dbReference type="RefSeq" id="XP_067921923.1">
    <property type="nucleotide sequence ID" value="XM_068066101.1"/>
</dbReference>
<keyword evidence="1" id="KW-0472">Membrane</keyword>